<evidence type="ECO:0000313" key="2">
    <source>
        <dbReference type="Proteomes" id="UP000593994"/>
    </source>
</evidence>
<dbReference type="Gene3D" id="3.40.50.1820">
    <property type="entry name" value="alpha/beta hydrolase"/>
    <property type="match status" value="1"/>
</dbReference>
<dbReference type="PANTHER" id="PTHR35602:SF3">
    <property type="entry name" value="ESTERASE YQIA"/>
    <property type="match status" value="1"/>
</dbReference>
<dbReference type="Pfam" id="PF05728">
    <property type="entry name" value="UPF0227"/>
    <property type="match status" value="1"/>
</dbReference>
<dbReference type="InterPro" id="IPR008886">
    <property type="entry name" value="UPF0227/Esterase_YqiA"/>
</dbReference>
<proteinExistence type="predicted"/>
<dbReference type="EMBL" id="CP054492">
    <property type="protein sequence ID" value="QOY52464.1"/>
    <property type="molecule type" value="Genomic_DNA"/>
</dbReference>
<protein>
    <submittedName>
        <fullName evidence="1">Esterase</fullName>
    </submittedName>
</protein>
<dbReference type="KEGG" id="sbal:HUE88_01840"/>
<gene>
    <name evidence="1" type="ORF">HUE88_01840</name>
</gene>
<dbReference type="AlphaFoldDB" id="A0A7S7LVV6"/>
<dbReference type="Proteomes" id="UP000593994">
    <property type="component" value="Chromosome"/>
</dbReference>
<dbReference type="SUPFAM" id="SSF53474">
    <property type="entry name" value="alpha/beta-Hydrolases"/>
    <property type="match status" value="1"/>
</dbReference>
<reference evidence="1 2" key="1">
    <citation type="submission" date="2020-05" db="EMBL/GenBank/DDBJ databases">
        <title>Sulfurimonas marisnigri, sp. nov., and Sulfurimonas baltica, sp. nov., manganese oxide reducing chemolithoautotrophs of the class Epsilonproteobacteria isolated from the pelagic redoxclines of the Black and Baltic Seas and emended description of the genus Sulfurimonas.</title>
        <authorList>
            <person name="Henkel J.V."/>
            <person name="Laudan C."/>
            <person name="Werner J."/>
            <person name="Neu T."/>
            <person name="Plewe S."/>
            <person name="Sproer C."/>
            <person name="Bunk B."/>
            <person name="Schulz-Vogt H.N."/>
        </authorList>
    </citation>
    <scope>NUCLEOTIDE SEQUENCE [LARGE SCALE GENOMIC DNA]</scope>
    <source>
        <strain evidence="1 2">GD2</strain>
    </source>
</reference>
<sequence>MIIYIHGFGGSGEGSKAKAFRDYFKSLDEDFIAPSLSYIPELAIQTLEELIESYKGEVKLIGSSLGGFYTIYLAKKHELKGVLINPSIFPYETLGKLIGYATSFYDESSFEWKDSHIKMLKNYKVDEVNQNNFMLLVQKGDEVLDYKEAVNKFVNASVIAEEGGSHGYDHIERHFERIREFIC</sequence>
<keyword evidence="2" id="KW-1185">Reference proteome</keyword>
<accession>A0A7S7LVV6</accession>
<organism evidence="1 2">
    <name type="scientific">Candidatus Sulfurimonas baltica</name>
    <dbReference type="NCBI Taxonomy" id="2740404"/>
    <lineage>
        <taxon>Bacteria</taxon>
        <taxon>Pseudomonadati</taxon>
        <taxon>Campylobacterota</taxon>
        <taxon>Epsilonproteobacteria</taxon>
        <taxon>Campylobacterales</taxon>
        <taxon>Sulfurimonadaceae</taxon>
        <taxon>Sulfurimonas</taxon>
    </lineage>
</organism>
<dbReference type="RefSeq" id="WP_194370529.1">
    <property type="nucleotide sequence ID" value="NZ_CP054492.1"/>
</dbReference>
<evidence type="ECO:0000313" key="1">
    <source>
        <dbReference type="EMBL" id="QOY52464.1"/>
    </source>
</evidence>
<name>A0A7S7LVV6_9BACT</name>
<dbReference type="PANTHER" id="PTHR35602">
    <property type="entry name" value="ESTERASE YQIA-RELATED"/>
    <property type="match status" value="1"/>
</dbReference>
<dbReference type="InterPro" id="IPR029058">
    <property type="entry name" value="AB_hydrolase_fold"/>
</dbReference>